<gene>
    <name evidence="1" type="ORF">IV203_030917</name>
</gene>
<proteinExistence type="predicted"/>
<reference evidence="1" key="1">
    <citation type="journal article" date="2021" name="Sci. Rep.">
        <title>Diploid genomic architecture of Nitzschia inconspicua, an elite biomass production diatom.</title>
        <authorList>
            <person name="Oliver A."/>
            <person name="Podell S."/>
            <person name="Pinowska A."/>
            <person name="Traller J.C."/>
            <person name="Smith S.R."/>
            <person name="McClure R."/>
            <person name="Beliaev A."/>
            <person name="Bohutskyi P."/>
            <person name="Hill E.A."/>
            <person name="Rabines A."/>
            <person name="Zheng H."/>
            <person name="Allen L.Z."/>
            <person name="Kuo A."/>
            <person name="Grigoriev I.V."/>
            <person name="Allen A.E."/>
            <person name="Hazlebeck D."/>
            <person name="Allen E.E."/>
        </authorList>
    </citation>
    <scope>NUCLEOTIDE SEQUENCE</scope>
    <source>
        <strain evidence="1">Hildebrandi</strain>
    </source>
</reference>
<protein>
    <submittedName>
        <fullName evidence="1">Uncharacterized protein</fullName>
    </submittedName>
</protein>
<keyword evidence="2" id="KW-1185">Reference proteome</keyword>
<dbReference type="AlphaFoldDB" id="A0A9K3Q4M9"/>
<dbReference type="EMBL" id="JAGRRH010000006">
    <property type="protein sequence ID" value="KAG7368174.1"/>
    <property type="molecule type" value="Genomic_DNA"/>
</dbReference>
<dbReference type="Proteomes" id="UP000693970">
    <property type="component" value="Unassembled WGS sequence"/>
</dbReference>
<reference evidence="1" key="2">
    <citation type="submission" date="2021-04" db="EMBL/GenBank/DDBJ databases">
        <authorList>
            <person name="Podell S."/>
        </authorList>
    </citation>
    <scope>NUCLEOTIDE SEQUENCE</scope>
    <source>
        <strain evidence="1">Hildebrandi</strain>
    </source>
</reference>
<name>A0A9K3Q4M9_9STRA</name>
<evidence type="ECO:0000313" key="2">
    <source>
        <dbReference type="Proteomes" id="UP000693970"/>
    </source>
</evidence>
<accession>A0A9K3Q4M9</accession>
<comment type="caution">
    <text evidence="1">The sequence shown here is derived from an EMBL/GenBank/DDBJ whole genome shotgun (WGS) entry which is preliminary data.</text>
</comment>
<sequence>MSLKPFSLDTEDDVEMPSSPVPLVTSVLCRGVIGGSGYNRACARFNCTTKAHQQSKVSLTANALYVEPKKSLPQVLVAPFLPTQYLGVEAKVEELLEETRPLEVWTTWFAVQEASHLGMDTVHNPGRRSIQQVADLISKDLARLSMSVFGRQIDSPKSMAGREIDSTMLTSIFTQNPGR</sequence>
<evidence type="ECO:0000313" key="1">
    <source>
        <dbReference type="EMBL" id="KAG7368174.1"/>
    </source>
</evidence>
<organism evidence="1 2">
    <name type="scientific">Nitzschia inconspicua</name>
    <dbReference type="NCBI Taxonomy" id="303405"/>
    <lineage>
        <taxon>Eukaryota</taxon>
        <taxon>Sar</taxon>
        <taxon>Stramenopiles</taxon>
        <taxon>Ochrophyta</taxon>
        <taxon>Bacillariophyta</taxon>
        <taxon>Bacillariophyceae</taxon>
        <taxon>Bacillariophycidae</taxon>
        <taxon>Bacillariales</taxon>
        <taxon>Bacillariaceae</taxon>
        <taxon>Nitzschia</taxon>
    </lineage>
</organism>